<dbReference type="CDD" id="cd05006">
    <property type="entry name" value="SIS_GmhA"/>
    <property type="match status" value="1"/>
</dbReference>
<dbReference type="AlphaFoldDB" id="A0A9X1IKV2"/>
<dbReference type="RefSeq" id="WP_226614424.1">
    <property type="nucleotide sequence ID" value="NZ_JAJAQI010000105.1"/>
</dbReference>
<dbReference type="PROSITE" id="PS51464">
    <property type="entry name" value="SIS"/>
    <property type="match status" value="1"/>
</dbReference>
<protein>
    <submittedName>
        <fullName evidence="2">SIS domain-containing protein</fullName>
    </submittedName>
</protein>
<name>A0A9X1IKV2_9PROT</name>
<dbReference type="InterPro" id="IPR035461">
    <property type="entry name" value="GmhA/DiaA"/>
</dbReference>
<dbReference type="EMBL" id="JAJAQI010000105">
    <property type="protein sequence ID" value="MCB4825483.1"/>
    <property type="molecule type" value="Genomic_DNA"/>
</dbReference>
<evidence type="ECO:0000259" key="1">
    <source>
        <dbReference type="PROSITE" id="PS51464"/>
    </source>
</evidence>
<proteinExistence type="predicted"/>
<sequence>MRVSTSSRDYLAKLKATIDAVVPAEIDHCVEVIRQGWLNGRQIITCGNGGSAVTALHFITDWSKMISNHSGRPFRGRSLVDNIGMLTAYANDVSYADIFSEQLKHTAEPGDVLIAISGSGNSENIVRAVNVANEMGCETIGLCGFSGGKLRRLAKHVVWVDIDDMQISEDLHAIFGHIVMQRLCGGITFAEPRQREALAV</sequence>
<feature type="domain" description="SIS" evidence="1">
    <location>
        <begin position="29"/>
        <end position="189"/>
    </location>
</feature>
<gene>
    <name evidence="2" type="ORF">LHA35_27620</name>
</gene>
<dbReference type="SUPFAM" id="SSF53697">
    <property type="entry name" value="SIS domain"/>
    <property type="match status" value="1"/>
</dbReference>
<dbReference type="InterPro" id="IPR046348">
    <property type="entry name" value="SIS_dom_sf"/>
</dbReference>
<accession>A0A9X1IKV2</accession>
<evidence type="ECO:0000313" key="3">
    <source>
        <dbReference type="Proteomes" id="UP001139311"/>
    </source>
</evidence>
<dbReference type="GO" id="GO:0097367">
    <property type="term" value="F:carbohydrate derivative binding"/>
    <property type="evidence" value="ECO:0007669"/>
    <property type="project" value="InterPro"/>
</dbReference>
<organism evidence="2 3">
    <name type="scientific">Roseicella aerolata</name>
    <dbReference type="NCBI Taxonomy" id="2883479"/>
    <lineage>
        <taxon>Bacteria</taxon>
        <taxon>Pseudomonadati</taxon>
        <taxon>Pseudomonadota</taxon>
        <taxon>Alphaproteobacteria</taxon>
        <taxon>Acetobacterales</taxon>
        <taxon>Roseomonadaceae</taxon>
        <taxon>Roseicella</taxon>
    </lineage>
</organism>
<dbReference type="PANTHER" id="PTHR30390">
    <property type="entry name" value="SEDOHEPTULOSE 7-PHOSPHATE ISOMERASE / DNAA INITIATOR-ASSOCIATING FACTOR FOR REPLICATION INITIATION"/>
    <property type="match status" value="1"/>
</dbReference>
<keyword evidence="3" id="KW-1185">Reference proteome</keyword>
<dbReference type="Proteomes" id="UP001139311">
    <property type="component" value="Unassembled WGS sequence"/>
</dbReference>
<comment type="caution">
    <text evidence="2">The sequence shown here is derived from an EMBL/GenBank/DDBJ whole genome shotgun (WGS) entry which is preliminary data.</text>
</comment>
<dbReference type="InterPro" id="IPR001347">
    <property type="entry name" value="SIS_dom"/>
</dbReference>
<dbReference type="GO" id="GO:1901135">
    <property type="term" value="P:carbohydrate derivative metabolic process"/>
    <property type="evidence" value="ECO:0007669"/>
    <property type="project" value="InterPro"/>
</dbReference>
<dbReference type="InterPro" id="IPR050099">
    <property type="entry name" value="SIS_GmhA/DiaA_subfam"/>
</dbReference>
<reference evidence="2" key="1">
    <citation type="submission" date="2021-10" db="EMBL/GenBank/DDBJ databases">
        <title>Roseicella aerolatum sp. nov., isolated from aerosols of e-waste dismantling site.</title>
        <authorList>
            <person name="Qin T."/>
        </authorList>
    </citation>
    <scope>NUCLEOTIDE SEQUENCE</scope>
    <source>
        <strain evidence="2">GB24</strain>
    </source>
</reference>
<evidence type="ECO:0000313" key="2">
    <source>
        <dbReference type="EMBL" id="MCB4825483.1"/>
    </source>
</evidence>
<dbReference type="Pfam" id="PF13580">
    <property type="entry name" value="SIS_2"/>
    <property type="match status" value="1"/>
</dbReference>
<dbReference type="Gene3D" id="3.40.50.10490">
    <property type="entry name" value="Glucose-6-phosphate isomerase like protein, domain 1"/>
    <property type="match status" value="1"/>
</dbReference>
<dbReference type="PANTHER" id="PTHR30390:SF8">
    <property type="entry name" value="SUGAR ISOMERASE (SIS)"/>
    <property type="match status" value="1"/>
</dbReference>